<protein>
    <recommendedName>
        <fullName evidence="3">DUF2917 domain-containing protein</fullName>
    </recommendedName>
</protein>
<evidence type="ECO:0000313" key="2">
    <source>
        <dbReference type="Proteomes" id="UP000005824"/>
    </source>
</evidence>
<gene>
    <name evidence="1" type="ORF">CfE428DRAFT_1704</name>
</gene>
<dbReference type="Pfam" id="PF11142">
    <property type="entry name" value="DUF2917"/>
    <property type="match status" value="1"/>
</dbReference>
<dbReference type="EMBL" id="ABVL01000004">
    <property type="protein sequence ID" value="EDY20507.1"/>
    <property type="molecule type" value="Genomic_DNA"/>
</dbReference>
<evidence type="ECO:0008006" key="3">
    <source>
        <dbReference type="Google" id="ProtNLM"/>
    </source>
</evidence>
<organism evidence="1 2">
    <name type="scientific">Chthoniobacter flavus Ellin428</name>
    <dbReference type="NCBI Taxonomy" id="497964"/>
    <lineage>
        <taxon>Bacteria</taxon>
        <taxon>Pseudomonadati</taxon>
        <taxon>Verrucomicrobiota</taxon>
        <taxon>Spartobacteria</taxon>
        <taxon>Chthoniobacterales</taxon>
        <taxon>Chthoniobacteraceae</taxon>
        <taxon>Chthoniobacter</taxon>
    </lineage>
</organism>
<dbReference type="AlphaFoldDB" id="B4CYG6"/>
<comment type="caution">
    <text evidence="1">The sequence shown here is derived from an EMBL/GenBank/DDBJ whole genome shotgun (WGS) entry which is preliminary data.</text>
</comment>
<dbReference type="RefSeq" id="WP_006979030.1">
    <property type="nucleotide sequence ID" value="NZ_ABVL01000004.1"/>
</dbReference>
<reference evidence="1 2" key="1">
    <citation type="journal article" date="2011" name="J. Bacteriol.">
        <title>Genome sequence of Chthoniobacter flavus Ellin428, an aerobic heterotrophic soil bacterium.</title>
        <authorList>
            <person name="Kant R."/>
            <person name="van Passel M.W."/>
            <person name="Palva A."/>
            <person name="Lucas S."/>
            <person name="Lapidus A."/>
            <person name="Glavina Del Rio T."/>
            <person name="Dalin E."/>
            <person name="Tice H."/>
            <person name="Bruce D."/>
            <person name="Goodwin L."/>
            <person name="Pitluck S."/>
            <person name="Larimer F.W."/>
            <person name="Land M.L."/>
            <person name="Hauser L."/>
            <person name="Sangwan P."/>
            <person name="de Vos W.M."/>
            <person name="Janssen P.H."/>
            <person name="Smidt H."/>
        </authorList>
    </citation>
    <scope>NUCLEOTIDE SEQUENCE [LARGE SCALE GENOMIC DNA]</scope>
    <source>
        <strain evidence="1 2">Ellin428</strain>
    </source>
</reference>
<accession>B4CYG6</accession>
<proteinExistence type="predicted"/>
<keyword evidence="2" id="KW-1185">Reference proteome</keyword>
<sequence length="115" mass="12278" precursor="true">MKTVPALGTSVSRAARGAQALSLFIPATVPDVMEKNARPISLQLARGQVHRLDPADGVREIQVLDGVVWLTTTPAEGDILLRASDRFSTPNAGRIVFEALKDASVLLVPAPRRAI</sequence>
<dbReference type="InParanoid" id="B4CYG6"/>
<name>B4CYG6_9BACT</name>
<dbReference type="Proteomes" id="UP000005824">
    <property type="component" value="Unassembled WGS sequence"/>
</dbReference>
<dbReference type="InterPro" id="IPR021317">
    <property type="entry name" value="DUF2917"/>
</dbReference>
<evidence type="ECO:0000313" key="1">
    <source>
        <dbReference type="EMBL" id="EDY20507.1"/>
    </source>
</evidence>